<name>A0A540NJW3_MALBA</name>
<sequence length="166" mass="18764">MEDCNCKRMAAMDDSTTTTVSKRRKITALTPPLPPLLPSPTILQLIDFPHSCSSFCSDYSPPPSLCCSTNVLNDVDAARSSPRLDLEETTPSSELCLDSNEMSSPAPVVSHRRRIPVSKSPPSEEIEEFFAVVEKYEHKRFTEKYNYDIVNDVPLEGRYQWVRFMS</sequence>
<dbReference type="InterPro" id="IPR044898">
    <property type="entry name" value="CDI_dom_sf"/>
</dbReference>
<comment type="subcellular location">
    <subcellularLocation>
        <location evidence="1">Nucleus</location>
        <location evidence="1">Nucleoplasm</location>
    </subcellularLocation>
</comment>
<evidence type="ECO:0000313" key="7">
    <source>
        <dbReference type="EMBL" id="TQE11301.1"/>
    </source>
</evidence>
<feature type="domain" description="Cyclin-dependent kinase inhibitor" evidence="6">
    <location>
        <begin position="121"/>
        <end position="163"/>
    </location>
</feature>
<proteinExistence type="inferred from homology"/>
<dbReference type="STRING" id="106549.A0A540NJW3"/>
<evidence type="ECO:0000256" key="1">
    <source>
        <dbReference type="ARBA" id="ARBA00004642"/>
    </source>
</evidence>
<reference evidence="7 8" key="1">
    <citation type="journal article" date="2019" name="G3 (Bethesda)">
        <title>Sequencing of a Wild Apple (Malus baccata) Genome Unravels the Differences Between Cultivated and Wild Apple Species Regarding Disease Resistance and Cold Tolerance.</title>
        <authorList>
            <person name="Chen X."/>
        </authorList>
    </citation>
    <scope>NUCLEOTIDE SEQUENCE [LARGE SCALE GENOMIC DNA]</scope>
    <source>
        <strain evidence="8">cv. Shandingzi</strain>
        <tissue evidence="7">Leaves</tissue>
    </source>
</reference>
<dbReference type="EMBL" id="VIEB01000031">
    <property type="protein sequence ID" value="TQE11301.1"/>
    <property type="molecule type" value="Genomic_DNA"/>
</dbReference>
<comment type="caution">
    <text evidence="7">The sequence shown here is derived from an EMBL/GenBank/DDBJ whole genome shotgun (WGS) entry which is preliminary data.</text>
</comment>
<protein>
    <recommendedName>
        <fullName evidence="6">Cyclin-dependent kinase inhibitor domain-containing protein</fullName>
    </recommendedName>
</protein>
<dbReference type="Gene3D" id="4.10.365.10">
    <property type="entry name" value="p27"/>
    <property type="match status" value="1"/>
</dbReference>
<keyword evidence="8" id="KW-1185">Reference proteome</keyword>
<dbReference type="GO" id="GO:0051726">
    <property type="term" value="P:regulation of cell cycle"/>
    <property type="evidence" value="ECO:0007669"/>
    <property type="project" value="InterPro"/>
</dbReference>
<evidence type="ECO:0000256" key="5">
    <source>
        <dbReference type="SAM" id="MobiDB-lite"/>
    </source>
</evidence>
<dbReference type="PANTHER" id="PTHR46776">
    <property type="entry name" value="CYCLIN-DEPENDENT KINASE INHIBITOR 4-RELATED"/>
    <property type="match status" value="1"/>
</dbReference>
<evidence type="ECO:0000259" key="6">
    <source>
        <dbReference type="Pfam" id="PF02234"/>
    </source>
</evidence>
<dbReference type="GO" id="GO:0005654">
    <property type="term" value="C:nucleoplasm"/>
    <property type="evidence" value="ECO:0007669"/>
    <property type="project" value="UniProtKB-SubCell"/>
</dbReference>
<accession>A0A540NJW3</accession>
<dbReference type="AlphaFoldDB" id="A0A540NJW3"/>
<keyword evidence="4" id="KW-0131">Cell cycle</keyword>
<dbReference type="Proteomes" id="UP000315295">
    <property type="component" value="Unassembled WGS sequence"/>
</dbReference>
<evidence type="ECO:0000313" key="8">
    <source>
        <dbReference type="Proteomes" id="UP000315295"/>
    </source>
</evidence>
<feature type="region of interest" description="Disordered" evidence="5">
    <location>
        <begin position="99"/>
        <end position="119"/>
    </location>
</feature>
<dbReference type="GO" id="GO:0004861">
    <property type="term" value="F:cyclin-dependent protein serine/threonine kinase inhibitor activity"/>
    <property type="evidence" value="ECO:0007669"/>
    <property type="project" value="InterPro"/>
</dbReference>
<dbReference type="InterPro" id="IPR003175">
    <property type="entry name" value="CDI_dom"/>
</dbReference>
<evidence type="ECO:0000256" key="4">
    <source>
        <dbReference type="ARBA" id="ARBA00023306"/>
    </source>
</evidence>
<comment type="similarity">
    <text evidence="2">Belongs to the CDI family. ICK/KRP subfamily.</text>
</comment>
<gene>
    <name evidence="7" type="ORF">C1H46_003035</name>
</gene>
<keyword evidence="3" id="KW-0649">Protein kinase inhibitor</keyword>
<dbReference type="InterPro" id="IPR044275">
    <property type="entry name" value="KRP"/>
</dbReference>
<dbReference type="Pfam" id="PF02234">
    <property type="entry name" value="CDI"/>
    <property type="match status" value="1"/>
</dbReference>
<evidence type="ECO:0000256" key="2">
    <source>
        <dbReference type="ARBA" id="ARBA00010274"/>
    </source>
</evidence>
<evidence type="ECO:0000256" key="3">
    <source>
        <dbReference type="ARBA" id="ARBA00023013"/>
    </source>
</evidence>
<organism evidence="7 8">
    <name type="scientific">Malus baccata</name>
    <name type="common">Siberian crab apple</name>
    <name type="synonym">Pyrus baccata</name>
    <dbReference type="NCBI Taxonomy" id="106549"/>
    <lineage>
        <taxon>Eukaryota</taxon>
        <taxon>Viridiplantae</taxon>
        <taxon>Streptophyta</taxon>
        <taxon>Embryophyta</taxon>
        <taxon>Tracheophyta</taxon>
        <taxon>Spermatophyta</taxon>
        <taxon>Magnoliopsida</taxon>
        <taxon>eudicotyledons</taxon>
        <taxon>Gunneridae</taxon>
        <taxon>Pentapetalae</taxon>
        <taxon>rosids</taxon>
        <taxon>fabids</taxon>
        <taxon>Rosales</taxon>
        <taxon>Rosaceae</taxon>
        <taxon>Amygdaloideae</taxon>
        <taxon>Maleae</taxon>
        <taxon>Malus</taxon>
    </lineage>
</organism>